<feature type="transmembrane region" description="Helical" evidence="16">
    <location>
        <begin position="149"/>
        <end position="170"/>
    </location>
</feature>
<dbReference type="OrthoDB" id="294730at2759"/>
<keyword evidence="6" id="KW-0967">Endosome</keyword>
<dbReference type="InterPro" id="IPR013057">
    <property type="entry name" value="AA_transpt_TM"/>
</dbReference>
<keyword evidence="13" id="KW-0458">Lysosome</keyword>
<accession>A0A5N5TNX0</accession>
<evidence type="ECO:0000256" key="13">
    <source>
        <dbReference type="ARBA" id="ARBA00023228"/>
    </source>
</evidence>
<dbReference type="PANTHER" id="PTHR22950">
    <property type="entry name" value="AMINO ACID TRANSPORTER"/>
    <property type="match status" value="1"/>
</dbReference>
<evidence type="ECO:0000256" key="16">
    <source>
        <dbReference type="SAM" id="Phobius"/>
    </source>
</evidence>
<proteinExistence type="inferred from homology"/>
<feature type="transmembrane region" description="Helical" evidence="16">
    <location>
        <begin position="200"/>
        <end position="223"/>
    </location>
</feature>
<evidence type="ECO:0000256" key="15">
    <source>
        <dbReference type="SAM" id="MobiDB-lite"/>
    </source>
</evidence>
<dbReference type="PANTHER" id="PTHR22950:SF244">
    <property type="entry name" value="NEUTRAL AMINO ACID TRANSPORTER 9"/>
    <property type="match status" value="1"/>
</dbReference>
<dbReference type="EMBL" id="SEYY01000211">
    <property type="protein sequence ID" value="KAB7507801.1"/>
    <property type="molecule type" value="Genomic_DNA"/>
</dbReference>
<keyword evidence="10 16" id="KW-0472">Membrane</keyword>
<keyword evidence="3" id="KW-0813">Transport</keyword>
<organism evidence="18 19">
    <name type="scientific">Armadillidium nasatum</name>
    <dbReference type="NCBI Taxonomy" id="96803"/>
    <lineage>
        <taxon>Eukaryota</taxon>
        <taxon>Metazoa</taxon>
        <taxon>Ecdysozoa</taxon>
        <taxon>Arthropoda</taxon>
        <taxon>Crustacea</taxon>
        <taxon>Multicrustacea</taxon>
        <taxon>Malacostraca</taxon>
        <taxon>Eumalacostraca</taxon>
        <taxon>Peracarida</taxon>
        <taxon>Isopoda</taxon>
        <taxon>Oniscidea</taxon>
        <taxon>Crinocheta</taxon>
        <taxon>Armadillidiidae</taxon>
        <taxon>Armadillidium</taxon>
    </lineage>
</organism>
<feature type="region of interest" description="Disordered" evidence="15">
    <location>
        <begin position="1"/>
        <end position="25"/>
    </location>
</feature>
<evidence type="ECO:0000256" key="11">
    <source>
        <dbReference type="ARBA" id="ARBA00023157"/>
    </source>
</evidence>
<evidence type="ECO:0000256" key="7">
    <source>
        <dbReference type="ARBA" id="ARBA00022970"/>
    </source>
</evidence>
<comment type="similarity">
    <text evidence="14">Belongs to the amino acid/polyamine transporter 2 family. SLC38A9 subfamily.</text>
</comment>
<dbReference type="GO" id="GO:0046872">
    <property type="term" value="F:metal ion binding"/>
    <property type="evidence" value="ECO:0007669"/>
    <property type="project" value="UniProtKB-KW"/>
</dbReference>
<evidence type="ECO:0000259" key="17">
    <source>
        <dbReference type="Pfam" id="PF01490"/>
    </source>
</evidence>
<evidence type="ECO:0000256" key="10">
    <source>
        <dbReference type="ARBA" id="ARBA00023136"/>
    </source>
</evidence>
<evidence type="ECO:0000256" key="12">
    <source>
        <dbReference type="ARBA" id="ARBA00023180"/>
    </source>
</evidence>
<comment type="caution">
    <text evidence="18">The sequence shown here is derived from an EMBL/GenBank/DDBJ whole genome shotgun (WGS) entry which is preliminary data.</text>
</comment>
<evidence type="ECO:0000256" key="1">
    <source>
        <dbReference type="ARBA" id="ARBA00004107"/>
    </source>
</evidence>
<dbReference type="Pfam" id="PF01490">
    <property type="entry name" value="Aa_trans"/>
    <property type="match status" value="1"/>
</dbReference>
<feature type="transmembrane region" description="Helical" evidence="16">
    <location>
        <begin position="122"/>
        <end position="143"/>
    </location>
</feature>
<keyword evidence="5" id="KW-0479">Metal-binding</keyword>
<evidence type="ECO:0000256" key="5">
    <source>
        <dbReference type="ARBA" id="ARBA00022723"/>
    </source>
</evidence>
<evidence type="ECO:0000256" key="2">
    <source>
        <dbReference type="ARBA" id="ARBA00004155"/>
    </source>
</evidence>
<reference evidence="18 19" key="1">
    <citation type="journal article" date="2019" name="PLoS Biol.">
        <title>Sex chromosomes control vertical transmission of feminizing Wolbachia symbionts in an isopod.</title>
        <authorList>
            <person name="Becking T."/>
            <person name="Chebbi M.A."/>
            <person name="Giraud I."/>
            <person name="Moumen B."/>
            <person name="Laverre T."/>
            <person name="Caubet Y."/>
            <person name="Peccoud J."/>
            <person name="Gilbert C."/>
            <person name="Cordaux R."/>
        </authorList>
    </citation>
    <scope>NUCLEOTIDE SEQUENCE [LARGE SCALE GENOMIC DNA]</scope>
    <source>
        <strain evidence="18">ANa2</strain>
        <tissue evidence="18">Whole body excluding digestive tract and cuticle</tissue>
    </source>
</reference>
<feature type="transmembrane region" description="Helical" evidence="16">
    <location>
        <begin position="355"/>
        <end position="377"/>
    </location>
</feature>
<evidence type="ECO:0000256" key="6">
    <source>
        <dbReference type="ARBA" id="ARBA00022753"/>
    </source>
</evidence>
<keyword evidence="8 16" id="KW-1133">Transmembrane helix</keyword>
<feature type="transmembrane region" description="Helical" evidence="16">
    <location>
        <begin position="475"/>
        <end position="493"/>
    </location>
</feature>
<keyword evidence="11" id="KW-1015">Disulfide bond</keyword>
<comment type="subcellular location">
    <subcellularLocation>
        <location evidence="1">Late endosome membrane</location>
        <topology evidence="1">Multi-pass membrane protein</topology>
    </subcellularLocation>
    <subcellularLocation>
        <location evidence="2">Lysosome membrane</location>
        <topology evidence="2">Multi-pass membrane protein</topology>
    </subcellularLocation>
</comment>
<evidence type="ECO:0000256" key="9">
    <source>
        <dbReference type="ARBA" id="ARBA00023053"/>
    </source>
</evidence>
<dbReference type="GO" id="GO:0031902">
    <property type="term" value="C:late endosome membrane"/>
    <property type="evidence" value="ECO:0007669"/>
    <property type="project" value="UniProtKB-SubCell"/>
</dbReference>
<feature type="transmembrane region" description="Helical" evidence="16">
    <location>
        <begin position="431"/>
        <end position="455"/>
    </location>
</feature>
<evidence type="ECO:0000256" key="8">
    <source>
        <dbReference type="ARBA" id="ARBA00022989"/>
    </source>
</evidence>
<evidence type="ECO:0000256" key="14">
    <source>
        <dbReference type="ARBA" id="ARBA00038442"/>
    </source>
</evidence>
<dbReference type="GO" id="GO:0015179">
    <property type="term" value="F:L-amino acid transmembrane transporter activity"/>
    <property type="evidence" value="ECO:0007669"/>
    <property type="project" value="TreeGrafter"/>
</dbReference>
<evidence type="ECO:0000256" key="3">
    <source>
        <dbReference type="ARBA" id="ARBA00022448"/>
    </source>
</evidence>
<dbReference type="AlphaFoldDB" id="A0A5N5TNX0"/>
<sequence length="555" mass="62856">MERKAQFDIETPSEDDETQPGILHESTSMPILVTEESALLPGSSSAPRSYQRPFHLPPSRRISTEQDSHLYARFRYYSRLRAEVESHDHALVIPDHIVPPELFSFYIPGHSKEPDGKNPSHITIMSIWNTMMGTSLLTMPWAFGKAGFIGGLIIMICEGLICLITACKLLNLQKKMGLEGELYELNYLFRKLWPGSLGKIIEGVALAFSVVTLSGALVVYWILMCNFLYNTGEFFYYKFFGNITTIVTDDTVICPPNMTASAAKEIFSNATKTDFFHHLWQEDLTVPLYLLIPFIFLLNIKNTAIFSFFNSFGAISVIALFIFVIVKASGWGFHYSLTDPSDPFYVPFFQPSKSSFMALSGTLSLAYFLHNCVISILKSNRHPENVRDLTIGYFLVGVTYIPVGMIFYLGFPLPKFCIVDNFLDNFPPHNLALAVARLFLLFQMTTVYPLLNYFLRSQLLTYLFGPGAQHTWKQVTLINFVTLSLCVAFAIFYPKIGFILRWVGAISGLAYIFVLPPASDLQVHYNNKTLTFWRGLFNIIVIVLGFVNFGSQFFL</sequence>
<evidence type="ECO:0000313" key="19">
    <source>
        <dbReference type="Proteomes" id="UP000326759"/>
    </source>
</evidence>
<protein>
    <submittedName>
        <fullName evidence="18">Sodium-coupled neutral amino acid transporter 9-like protein</fullName>
    </submittedName>
</protein>
<feature type="transmembrane region" description="Helical" evidence="16">
    <location>
        <begin position="530"/>
        <end position="549"/>
    </location>
</feature>
<evidence type="ECO:0000313" key="18">
    <source>
        <dbReference type="EMBL" id="KAB7507801.1"/>
    </source>
</evidence>
<evidence type="ECO:0000256" key="4">
    <source>
        <dbReference type="ARBA" id="ARBA00022692"/>
    </source>
</evidence>
<keyword evidence="9" id="KW-0915">Sodium</keyword>
<name>A0A5N5TNX0_9CRUS</name>
<feature type="transmembrane region" description="Helical" evidence="16">
    <location>
        <begin position="284"/>
        <end position="300"/>
    </location>
</feature>
<feature type="transmembrane region" description="Helical" evidence="16">
    <location>
        <begin position="389"/>
        <end position="411"/>
    </location>
</feature>
<dbReference type="Proteomes" id="UP000326759">
    <property type="component" value="Unassembled WGS sequence"/>
</dbReference>
<dbReference type="GO" id="GO:0005765">
    <property type="term" value="C:lysosomal membrane"/>
    <property type="evidence" value="ECO:0007669"/>
    <property type="project" value="UniProtKB-SubCell"/>
</dbReference>
<feature type="domain" description="Amino acid transporter transmembrane" evidence="17">
    <location>
        <begin position="123"/>
        <end position="549"/>
    </location>
</feature>
<keyword evidence="12" id="KW-0325">Glycoprotein</keyword>
<keyword evidence="19" id="KW-1185">Reference proteome</keyword>
<feature type="transmembrane region" description="Helical" evidence="16">
    <location>
        <begin position="312"/>
        <end position="335"/>
    </location>
</feature>
<gene>
    <name evidence="18" type="ORF">Anas_11440</name>
</gene>
<feature type="transmembrane region" description="Helical" evidence="16">
    <location>
        <begin position="499"/>
        <end position="518"/>
    </location>
</feature>
<keyword evidence="7" id="KW-0029">Amino-acid transport</keyword>
<keyword evidence="4 16" id="KW-0812">Transmembrane</keyword>